<dbReference type="InterPro" id="IPR051465">
    <property type="entry name" value="Cell_Envelope_Struct_Comp"/>
</dbReference>
<keyword evidence="4" id="KW-1185">Reference proteome</keyword>
<evidence type="ECO:0000259" key="2">
    <source>
        <dbReference type="PROSITE" id="PS51272"/>
    </source>
</evidence>
<dbReference type="InterPro" id="IPR003343">
    <property type="entry name" value="Big_2"/>
</dbReference>
<evidence type="ECO:0000256" key="1">
    <source>
        <dbReference type="SAM" id="SignalP"/>
    </source>
</evidence>
<evidence type="ECO:0000313" key="4">
    <source>
        <dbReference type="Proteomes" id="UP001597561"/>
    </source>
</evidence>
<dbReference type="Gene3D" id="2.60.40.1080">
    <property type="match status" value="1"/>
</dbReference>
<dbReference type="PANTHER" id="PTHR43308:SF5">
    <property type="entry name" value="S-LAYER PROTEIN _ PEPTIDOGLYCAN ENDO-BETA-N-ACETYLGLUCOSAMINIDASE"/>
    <property type="match status" value="1"/>
</dbReference>
<dbReference type="Pfam" id="PF02368">
    <property type="entry name" value="Big_2"/>
    <property type="match status" value="1"/>
</dbReference>
<dbReference type="RefSeq" id="WP_204728114.1">
    <property type="nucleotide sequence ID" value="NZ_JAFBDK010000002.1"/>
</dbReference>
<dbReference type="InterPro" id="IPR001119">
    <property type="entry name" value="SLH_dom"/>
</dbReference>
<dbReference type="PROSITE" id="PS51272">
    <property type="entry name" value="SLH"/>
    <property type="match status" value="2"/>
</dbReference>
<dbReference type="PROSITE" id="PS51318">
    <property type="entry name" value="TAT"/>
    <property type="match status" value="1"/>
</dbReference>
<comment type="caution">
    <text evidence="3">The sequence shown here is derived from an EMBL/GenBank/DDBJ whole genome shotgun (WGS) entry which is preliminary data.</text>
</comment>
<reference evidence="4" key="1">
    <citation type="journal article" date="2019" name="Int. J. Syst. Evol. Microbiol.">
        <title>The Global Catalogue of Microorganisms (GCM) 10K type strain sequencing project: providing services to taxonomists for standard genome sequencing and annotation.</title>
        <authorList>
            <consortium name="The Broad Institute Genomics Platform"/>
            <consortium name="The Broad Institute Genome Sequencing Center for Infectious Disease"/>
            <person name="Wu L."/>
            <person name="Ma J."/>
        </authorList>
    </citation>
    <scope>NUCLEOTIDE SEQUENCE [LARGE SCALE GENOMIC DNA]</scope>
    <source>
        <strain evidence="4">KCTC 13528</strain>
    </source>
</reference>
<gene>
    <name evidence="3" type="ORF">ACFS5P_00410</name>
</gene>
<feature type="domain" description="SLH" evidence="2">
    <location>
        <begin position="38"/>
        <end position="100"/>
    </location>
</feature>
<dbReference type="Proteomes" id="UP001597561">
    <property type="component" value="Unassembled WGS sequence"/>
</dbReference>
<dbReference type="Pfam" id="PF00395">
    <property type="entry name" value="SLH"/>
    <property type="match status" value="3"/>
</dbReference>
<name>A0ABW5ZEE1_9BACL</name>
<dbReference type="EMBL" id="JBHUPG010000001">
    <property type="protein sequence ID" value="MFD2910328.1"/>
    <property type="molecule type" value="Genomic_DNA"/>
</dbReference>
<dbReference type="InterPro" id="IPR006311">
    <property type="entry name" value="TAT_signal"/>
</dbReference>
<feature type="chain" id="PRO_5045419712" evidence="1">
    <location>
        <begin position="32"/>
        <end position="998"/>
    </location>
</feature>
<feature type="domain" description="SLH" evidence="2">
    <location>
        <begin position="101"/>
        <end position="167"/>
    </location>
</feature>
<accession>A0ABW5ZEE1</accession>
<sequence length="998" mass="106076">MAYQPKSYRKFLAGTVTTALVASAVAPVAGAETPQAQDAPSFTDVNPSDVHAPNIQKAVELGLVNGYGDEFRPYNNVTRGQVALILSRWIAAEGTTVDTSETEEFADVPSSYYDEELYEASLVLRELGIFTGTQENNFNPNAPISRQAMAKVLVEAFGLEDLEDVDATVSDIEDAQEWAQEYINILVENGVTVVDEYKPLEFVTRAQFSTFAIRSLTVYEESLLPAVTSVDFNEEGNMFTVEFDEEIPEDVTVQWVLDNYDVEINGMPVSEIPAEVLEALALEVSEVDGMMVTFSHTDLDDLAAELEGDEVTLSVDGVEGVYVFDVETSVTEVRAINPTTLLLTGTSLGELDAADISIDGFTVESFTATEDGNGATVRLGGPLTSGETYTVSVAVGEETLDFDVDFVYEISSIALNEKTYDDDTSNQLLTFNINGQNVVTDYNDLLQQGYDVEFAAVDEDGNAASIFATNTNNSTTGLLAPQVAVGDYEVEVIVTLDNEFVVSDSGSIEVRDLEGLATSVESATFTNFGADDTLGTADDFTHRSTTLIEGESASVSRVVGDFSGKDSVSIPLDEVTVSSSNPAVVSVSGTTLTANAPGTATITIQSGTVSREFTFTVQDDTPGNLRVLDSVSLQSNSVKLLNGSDRDYALSGVDQYGDSIEITDTTPGASELTYDIPVNAAGNDLVTITEDSDAGTGEVTEINVQADNVGKGTVIVRNSNGTEVGRFAIDVTGTESTPYQYDLWFTADSESKDYNLANDLSFDNEFTLNLVQLTSTGYYVGNEDLVNTDNDANYYITIADTSVVTSDAPAAAGTTDVTFTSQGEGSTEVIIRNAADQVVKRFNVTVTDSAVFATEVDWEAPSTVTAAGENIDISDVLDVRAQSTGDSIVYGIEHNAATGAKVRVNDVAGTDTVAPDADAPVLYIDLDDNGQLDATDETLGTLTATPLSGFTGTNFTAGLPFDVLGGTSTSNGDEGTILFKIEDGTTTVSSTTITVDVE</sequence>
<dbReference type="PANTHER" id="PTHR43308">
    <property type="entry name" value="OUTER MEMBRANE PROTEIN ALPHA-RELATED"/>
    <property type="match status" value="1"/>
</dbReference>
<feature type="signal peptide" evidence="1">
    <location>
        <begin position="1"/>
        <end position="31"/>
    </location>
</feature>
<protein>
    <submittedName>
        <fullName evidence="3">S-layer homology domain-containing protein</fullName>
    </submittedName>
</protein>
<evidence type="ECO:0000313" key="3">
    <source>
        <dbReference type="EMBL" id="MFD2910328.1"/>
    </source>
</evidence>
<keyword evidence="1" id="KW-0732">Signal</keyword>
<organism evidence="3 4">
    <name type="scientific">Jeotgalibacillus terrae</name>
    <dbReference type="NCBI Taxonomy" id="587735"/>
    <lineage>
        <taxon>Bacteria</taxon>
        <taxon>Bacillati</taxon>
        <taxon>Bacillota</taxon>
        <taxon>Bacilli</taxon>
        <taxon>Bacillales</taxon>
        <taxon>Caryophanaceae</taxon>
        <taxon>Jeotgalibacillus</taxon>
    </lineage>
</organism>
<proteinExistence type="predicted"/>